<evidence type="ECO:0000313" key="3">
    <source>
        <dbReference type="Proteomes" id="UP000317716"/>
    </source>
</evidence>
<evidence type="ECO:0000313" key="2">
    <source>
        <dbReference type="EMBL" id="TMQ50013.1"/>
    </source>
</evidence>
<sequence>MSKRWLLALSAVVLISGCDEDTTAPRDVYPPAAPRGLHSVTGDGEARLSWLANTEADVAGYRVYMSPCASGPSCPYDRVGVTSGNVFVVPLANGQTRFFAVSAYDRAGNESKLSKEDVFDTPRPAGTGLALTDYVAAPATSGYDFSAFSVVPWDNPNVDIYFGYDGTTYKMLTRFADVDLQDAGYTGSLDDVDFAPGEYGWSNNGTVELIERHSYVVRIGYPLATNYAKFRVVSLSASPTRAVLDWAYQTDPFNPQLRAPLASREGARVRRPLAGQR</sequence>
<name>A0A538SF60_UNCEI</name>
<dbReference type="Gene3D" id="2.60.40.10">
    <property type="entry name" value="Immunoglobulins"/>
    <property type="match status" value="1"/>
</dbReference>
<dbReference type="PROSITE" id="PS50853">
    <property type="entry name" value="FN3"/>
    <property type="match status" value="1"/>
</dbReference>
<dbReference type="AlphaFoldDB" id="A0A538SF60"/>
<dbReference type="Proteomes" id="UP000317716">
    <property type="component" value="Unassembled WGS sequence"/>
</dbReference>
<gene>
    <name evidence="2" type="ORF">E6K72_11800</name>
</gene>
<organism evidence="2 3">
    <name type="scientific">Eiseniibacteriota bacterium</name>
    <dbReference type="NCBI Taxonomy" id="2212470"/>
    <lineage>
        <taxon>Bacteria</taxon>
        <taxon>Candidatus Eiseniibacteriota</taxon>
    </lineage>
</organism>
<feature type="domain" description="Fibronectin type-III" evidence="1">
    <location>
        <begin position="30"/>
        <end position="124"/>
    </location>
</feature>
<accession>A0A538SF60</accession>
<comment type="caution">
    <text evidence="2">The sequence shown here is derived from an EMBL/GenBank/DDBJ whole genome shotgun (WGS) entry which is preliminary data.</text>
</comment>
<reference evidence="2 3" key="1">
    <citation type="journal article" date="2019" name="Nat. Microbiol.">
        <title>Mediterranean grassland soil C-N compound turnover is dependent on rainfall and depth, and is mediated by genomically divergent microorganisms.</title>
        <authorList>
            <person name="Diamond S."/>
            <person name="Andeer P.F."/>
            <person name="Li Z."/>
            <person name="Crits-Christoph A."/>
            <person name="Burstein D."/>
            <person name="Anantharaman K."/>
            <person name="Lane K.R."/>
            <person name="Thomas B.C."/>
            <person name="Pan C."/>
            <person name="Northen T.R."/>
            <person name="Banfield J.F."/>
        </authorList>
    </citation>
    <scope>NUCLEOTIDE SEQUENCE [LARGE SCALE GENOMIC DNA]</scope>
    <source>
        <strain evidence="2">WS_2</strain>
    </source>
</reference>
<dbReference type="EMBL" id="VBOS01000428">
    <property type="protein sequence ID" value="TMQ50013.1"/>
    <property type="molecule type" value="Genomic_DNA"/>
</dbReference>
<evidence type="ECO:0000259" key="1">
    <source>
        <dbReference type="PROSITE" id="PS50853"/>
    </source>
</evidence>
<dbReference type="PROSITE" id="PS51257">
    <property type="entry name" value="PROKAR_LIPOPROTEIN"/>
    <property type="match status" value="1"/>
</dbReference>
<proteinExistence type="predicted"/>
<dbReference type="SUPFAM" id="SSF49265">
    <property type="entry name" value="Fibronectin type III"/>
    <property type="match status" value="1"/>
</dbReference>
<dbReference type="InterPro" id="IPR003961">
    <property type="entry name" value="FN3_dom"/>
</dbReference>
<dbReference type="InterPro" id="IPR036116">
    <property type="entry name" value="FN3_sf"/>
</dbReference>
<dbReference type="InterPro" id="IPR013783">
    <property type="entry name" value="Ig-like_fold"/>
</dbReference>
<protein>
    <submittedName>
        <fullName evidence="2">Fibronectin type III domain-containing protein</fullName>
    </submittedName>
</protein>